<keyword evidence="4" id="KW-1185">Reference proteome</keyword>
<evidence type="ECO:0000313" key="4">
    <source>
        <dbReference type="Proteomes" id="UP000696485"/>
    </source>
</evidence>
<protein>
    <submittedName>
        <fullName evidence="3">Uncharacterized protein</fullName>
    </submittedName>
</protein>
<keyword evidence="2" id="KW-0472">Membrane</keyword>
<organism evidence="3 4">
    <name type="scientific">Podila minutissima</name>
    <dbReference type="NCBI Taxonomy" id="64525"/>
    <lineage>
        <taxon>Eukaryota</taxon>
        <taxon>Fungi</taxon>
        <taxon>Fungi incertae sedis</taxon>
        <taxon>Mucoromycota</taxon>
        <taxon>Mortierellomycotina</taxon>
        <taxon>Mortierellomycetes</taxon>
        <taxon>Mortierellales</taxon>
        <taxon>Mortierellaceae</taxon>
        <taxon>Podila</taxon>
    </lineage>
</organism>
<keyword evidence="2" id="KW-0812">Transmembrane</keyword>
<proteinExistence type="predicted"/>
<accession>A0A9P5SQS6</accession>
<name>A0A9P5SQS6_9FUNG</name>
<keyword evidence="2" id="KW-1133">Transmembrane helix</keyword>
<evidence type="ECO:0000256" key="2">
    <source>
        <dbReference type="SAM" id="Phobius"/>
    </source>
</evidence>
<feature type="region of interest" description="Disordered" evidence="1">
    <location>
        <begin position="317"/>
        <end position="339"/>
    </location>
</feature>
<dbReference type="AlphaFoldDB" id="A0A9P5SQS6"/>
<sequence length="384" mass="42674">MATTLPPLPAIAISVAAPDIPNSRNCTVESRPWCMSDQDSCFVTKHGFKCLPGSTPGWVTIPNLNVYYTQTISPNGPCSVLPIPNNYTLQEILVLAIKRYDPYYRTSTILISDKPTSILESYSNCAGEYERCVKNACIRTKSLGEQCAGNSECYNQPSNNATAFGPICDYEPDKLQSPPTCQNSIQIPRHPYNDPPNRRQDNNNFFWIYIVAVVFFTIICVSLFMCWSYWGKPSARHRRVAVSEALKAAEAVPSEMKDLRFDGGHYLLATATKGMKQPSVKLNNAAGPTSGTGEMPFPPHRLSMSDEQIMHETLQPAAGVSEEGDTITNPPPSQPPRRRYSMTEWMMQQRRDRAIDQAFVARIRGSRSTTHRTEQLCGIAPGGP</sequence>
<feature type="transmembrane region" description="Helical" evidence="2">
    <location>
        <begin position="206"/>
        <end position="230"/>
    </location>
</feature>
<dbReference type="Proteomes" id="UP000696485">
    <property type="component" value="Unassembled WGS sequence"/>
</dbReference>
<reference evidence="3" key="1">
    <citation type="journal article" date="2020" name="Fungal Divers.">
        <title>Resolving the Mortierellaceae phylogeny through synthesis of multi-gene phylogenetics and phylogenomics.</title>
        <authorList>
            <person name="Vandepol N."/>
            <person name="Liber J."/>
            <person name="Desiro A."/>
            <person name="Na H."/>
            <person name="Kennedy M."/>
            <person name="Barry K."/>
            <person name="Grigoriev I.V."/>
            <person name="Miller A.N."/>
            <person name="O'Donnell K."/>
            <person name="Stajich J.E."/>
            <person name="Bonito G."/>
        </authorList>
    </citation>
    <scope>NUCLEOTIDE SEQUENCE</scope>
    <source>
        <strain evidence="3">NVP1</strain>
    </source>
</reference>
<comment type="caution">
    <text evidence="3">The sequence shown here is derived from an EMBL/GenBank/DDBJ whole genome shotgun (WGS) entry which is preliminary data.</text>
</comment>
<dbReference type="EMBL" id="JAAAUY010000225">
    <property type="protein sequence ID" value="KAF9333049.1"/>
    <property type="molecule type" value="Genomic_DNA"/>
</dbReference>
<gene>
    <name evidence="3" type="ORF">BG006_004078</name>
</gene>
<evidence type="ECO:0000256" key="1">
    <source>
        <dbReference type="SAM" id="MobiDB-lite"/>
    </source>
</evidence>
<evidence type="ECO:0000313" key="3">
    <source>
        <dbReference type="EMBL" id="KAF9333049.1"/>
    </source>
</evidence>